<dbReference type="CDD" id="cd03199">
    <property type="entry name" value="GST_C_GRX2"/>
    <property type="match status" value="1"/>
</dbReference>
<organism evidence="3 4">
    <name type="scientific">Pseudomonas syringae pv. spinaceae</name>
    <dbReference type="NCBI Taxonomy" id="264459"/>
    <lineage>
        <taxon>Bacteria</taxon>
        <taxon>Pseudomonadati</taxon>
        <taxon>Pseudomonadota</taxon>
        <taxon>Gammaproteobacteria</taxon>
        <taxon>Pseudomonadales</taxon>
        <taxon>Pseudomonadaceae</taxon>
        <taxon>Pseudomonas</taxon>
        <taxon>Pseudomonas syringae</taxon>
    </lineage>
</organism>
<proteinExistence type="predicted"/>
<protein>
    <submittedName>
        <fullName evidence="3">Glutaredoxin, GrxB family</fullName>
    </submittedName>
</protein>
<dbReference type="NCBIfam" id="TIGR02182">
    <property type="entry name" value="GRXB"/>
    <property type="match status" value="1"/>
</dbReference>
<feature type="domain" description="GST N-terminal" evidence="2">
    <location>
        <begin position="20"/>
        <end position="86"/>
    </location>
</feature>
<dbReference type="SFLD" id="SFLDG01204">
    <property type="entry name" value="Grx2-like.1"/>
    <property type="match status" value="1"/>
</dbReference>
<name>A0A0Q0D9I0_PSESX</name>
<dbReference type="SUPFAM" id="SSF47616">
    <property type="entry name" value="GST C-terminal domain-like"/>
    <property type="match status" value="1"/>
</dbReference>
<dbReference type="SFLD" id="SFLDS00019">
    <property type="entry name" value="Glutathione_Transferase_(cytos"/>
    <property type="match status" value="1"/>
</dbReference>
<dbReference type="Pfam" id="PF13417">
    <property type="entry name" value="GST_N_3"/>
    <property type="match status" value="1"/>
</dbReference>
<dbReference type="InterPro" id="IPR011767">
    <property type="entry name" value="GLR_AS"/>
</dbReference>
<feature type="domain" description="Glutaredoxin 2 C-terminal" evidence="1">
    <location>
        <begin position="102"/>
        <end position="230"/>
    </location>
</feature>
<dbReference type="CDD" id="cd03037">
    <property type="entry name" value="GST_N_GRX2"/>
    <property type="match status" value="1"/>
</dbReference>
<dbReference type="InterPro" id="IPR036249">
    <property type="entry name" value="Thioredoxin-like_sf"/>
</dbReference>
<dbReference type="InterPro" id="IPR007494">
    <property type="entry name" value="Glutaredoxin2_C"/>
</dbReference>
<dbReference type="GO" id="GO:0005829">
    <property type="term" value="C:cytosol"/>
    <property type="evidence" value="ECO:0007669"/>
    <property type="project" value="InterPro"/>
</dbReference>
<dbReference type="Gene3D" id="1.20.1050.10">
    <property type="match status" value="1"/>
</dbReference>
<dbReference type="SFLD" id="SFLDG01183">
    <property type="entry name" value="Grx2-like"/>
    <property type="match status" value="1"/>
</dbReference>
<dbReference type="InterPro" id="IPR004045">
    <property type="entry name" value="Glutathione_S-Trfase_N"/>
</dbReference>
<evidence type="ECO:0000313" key="3">
    <source>
        <dbReference type="EMBL" id="KPY97383.1"/>
    </source>
</evidence>
<evidence type="ECO:0000259" key="1">
    <source>
        <dbReference type="Pfam" id="PF04399"/>
    </source>
</evidence>
<gene>
    <name evidence="3" type="ORF">ALO94_04506</name>
</gene>
<dbReference type="Gene3D" id="3.40.30.10">
    <property type="entry name" value="Glutaredoxin"/>
    <property type="match status" value="1"/>
</dbReference>
<dbReference type="SUPFAM" id="SSF52833">
    <property type="entry name" value="Thioredoxin-like"/>
    <property type="match status" value="1"/>
</dbReference>
<dbReference type="InterPro" id="IPR040079">
    <property type="entry name" value="Glutathione_S-Trfase"/>
</dbReference>
<sequence>MHGKPLSISFTTWNSNMIKLYVYDHCPFCVKARMIFGLRQIAFDLVILLNDDEATPIRMIGKKMAPILQDADGYLAESMDIVAHVDGMSGTRLLSGPGNQSVAHWNNAAADSLFPLALPRWAAADFGEFSTPAARAYFTRNKERIIGRFEEHLDASADYIANLNRHLLALEPLIQSPDAVNGELSKDDIHLFATLRSMSIVRGIVYPPAVEAYRMRMAELSGVDLHDHIAM</sequence>
<dbReference type="PATRIC" id="fig|264459.3.peg.6992"/>
<evidence type="ECO:0000313" key="4">
    <source>
        <dbReference type="Proteomes" id="UP000050384"/>
    </source>
</evidence>
<dbReference type="InterPro" id="IPR036282">
    <property type="entry name" value="Glutathione-S-Trfase_C_sf"/>
</dbReference>
<accession>A0A0Q0D9I0</accession>
<dbReference type="NCBIfam" id="NF007702">
    <property type="entry name" value="PRK10387.1"/>
    <property type="match status" value="1"/>
</dbReference>
<dbReference type="PROSITE" id="PS00195">
    <property type="entry name" value="GLUTAREDOXIN_1"/>
    <property type="match status" value="1"/>
</dbReference>
<reference evidence="3 4" key="1">
    <citation type="submission" date="2015-09" db="EMBL/GenBank/DDBJ databases">
        <title>Genome announcement of multiple Pseudomonas syringae strains.</title>
        <authorList>
            <person name="Thakur S."/>
            <person name="Wang P.W."/>
            <person name="Gong Y."/>
            <person name="Weir B.S."/>
            <person name="Guttman D.S."/>
        </authorList>
    </citation>
    <scope>NUCLEOTIDE SEQUENCE [LARGE SCALE GENOMIC DNA]</scope>
    <source>
        <strain evidence="3 4">ICMP16929</strain>
    </source>
</reference>
<comment type="caution">
    <text evidence="3">The sequence shown here is derived from an EMBL/GenBank/DDBJ whole genome shotgun (WGS) entry which is preliminary data.</text>
</comment>
<dbReference type="InterPro" id="IPR011901">
    <property type="entry name" value="Grx2"/>
</dbReference>
<dbReference type="Proteomes" id="UP000050384">
    <property type="component" value="Unassembled WGS sequence"/>
</dbReference>
<evidence type="ECO:0000259" key="2">
    <source>
        <dbReference type="Pfam" id="PF13417"/>
    </source>
</evidence>
<dbReference type="EMBL" id="LJRI01000543">
    <property type="protein sequence ID" value="KPY97383.1"/>
    <property type="molecule type" value="Genomic_DNA"/>
</dbReference>
<dbReference type="Pfam" id="PF04399">
    <property type="entry name" value="Glutaredoxin2_C"/>
    <property type="match status" value="1"/>
</dbReference>
<dbReference type="AlphaFoldDB" id="A0A0Q0D9I0"/>